<dbReference type="GeneID" id="41967197"/>
<evidence type="ECO:0000313" key="2">
    <source>
        <dbReference type="RefSeq" id="XP_030976283.1"/>
    </source>
</evidence>
<dbReference type="AlphaFoldDB" id="A0A6P8AN16"/>
<dbReference type="Proteomes" id="UP000515153">
    <property type="component" value="Unplaced"/>
</dbReference>
<sequence>MLKLDEKAPDPLVPKAIIDRISPHLPSQRTPASLRSWLTQTRRLLMIKDFLPFMPFGSSGLATFRNYERSTNKEIEQLCNILKKDPRAQQMAKVGRAFRDCVLQRRAYLWAKTSPEELSKLSQDTLFHLVTITGGTCDVCKATKCDLIPVCQALASKQPSFPRPQLQLVLPRKISDTAESIQFCVKGDIGGLQRLFSLGLASPRDESHSRGFSLLRWALYGGHSGMHNYEIVRFLVDQGAYVDNESYEIVGYFKLRKMYTKSHEQALCCVKRQDRDWLEEQDFPQIHRIVLDLSSR</sequence>
<gene>
    <name evidence="2" type="ORF">PgNI_12342</name>
</gene>
<dbReference type="RefSeq" id="XP_030976283.1">
    <property type="nucleotide sequence ID" value="XM_031132292.1"/>
</dbReference>
<reference evidence="2" key="2">
    <citation type="submission" date="2019-10" db="EMBL/GenBank/DDBJ databases">
        <authorList>
            <consortium name="NCBI Genome Project"/>
        </authorList>
    </citation>
    <scope>NUCLEOTIDE SEQUENCE</scope>
    <source>
        <strain evidence="2">NI907</strain>
    </source>
</reference>
<reference evidence="2" key="3">
    <citation type="submission" date="2025-08" db="UniProtKB">
        <authorList>
            <consortium name="RefSeq"/>
        </authorList>
    </citation>
    <scope>IDENTIFICATION</scope>
    <source>
        <strain evidence="2">NI907</strain>
    </source>
</reference>
<accession>A0A6P8AN16</accession>
<protein>
    <recommendedName>
        <fullName evidence="3">Ankyrin repeat protein</fullName>
    </recommendedName>
</protein>
<proteinExistence type="predicted"/>
<name>A0A6P8AN16_PYRGI</name>
<keyword evidence="1" id="KW-1185">Reference proteome</keyword>
<reference evidence="2" key="1">
    <citation type="journal article" date="2019" name="Mol. Biol. Evol.">
        <title>Blast fungal genomes show frequent chromosomal changes, gene gains and losses, and effector gene turnover.</title>
        <authorList>
            <person name="Gomez Luciano L.B."/>
            <person name="Jason Tsai I."/>
            <person name="Chuma I."/>
            <person name="Tosa Y."/>
            <person name="Chen Y.H."/>
            <person name="Li J.Y."/>
            <person name="Li M.Y."/>
            <person name="Jade Lu M.Y."/>
            <person name="Nakayashiki H."/>
            <person name="Li W.H."/>
        </authorList>
    </citation>
    <scope>NUCLEOTIDE SEQUENCE</scope>
    <source>
        <strain evidence="2">NI907</strain>
    </source>
</reference>
<organism evidence="1 2">
    <name type="scientific">Pyricularia grisea</name>
    <name type="common">Crabgrass-specific blast fungus</name>
    <name type="synonym">Magnaporthe grisea</name>
    <dbReference type="NCBI Taxonomy" id="148305"/>
    <lineage>
        <taxon>Eukaryota</taxon>
        <taxon>Fungi</taxon>
        <taxon>Dikarya</taxon>
        <taxon>Ascomycota</taxon>
        <taxon>Pezizomycotina</taxon>
        <taxon>Sordariomycetes</taxon>
        <taxon>Sordariomycetidae</taxon>
        <taxon>Magnaporthales</taxon>
        <taxon>Pyriculariaceae</taxon>
        <taxon>Pyricularia</taxon>
    </lineage>
</organism>
<dbReference type="KEGG" id="pgri:PgNI_12342"/>
<evidence type="ECO:0008006" key="3">
    <source>
        <dbReference type="Google" id="ProtNLM"/>
    </source>
</evidence>
<evidence type="ECO:0000313" key="1">
    <source>
        <dbReference type="Proteomes" id="UP000515153"/>
    </source>
</evidence>